<dbReference type="CDD" id="cd01300">
    <property type="entry name" value="YtcJ_like"/>
    <property type="match status" value="1"/>
</dbReference>
<gene>
    <name evidence="2" type="ORF">NBG84_38535</name>
</gene>
<dbReference type="EMBL" id="JAMQAW010000099">
    <property type="protein sequence ID" value="MCM2394103.1"/>
    <property type="molecule type" value="Genomic_DNA"/>
</dbReference>
<dbReference type="InterPro" id="IPR011059">
    <property type="entry name" value="Metal-dep_hydrolase_composite"/>
</dbReference>
<evidence type="ECO:0000313" key="3">
    <source>
        <dbReference type="Proteomes" id="UP001431429"/>
    </source>
</evidence>
<comment type="caution">
    <text evidence="2">The sequence shown here is derived from an EMBL/GenBank/DDBJ whole genome shotgun (WGS) entry which is preliminary data.</text>
</comment>
<feature type="domain" description="Amidohydrolase 3" evidence="1">
    <location>
        <begin position="64"/>
        <end position="587"/>
    </location>
</feature>
<reference evidence="2" key="1">
    <citation type="submission" date="2022-06" db="EMBL/GenBank/DDBJ databases">
        <title>Genome public.</title>
        <authorList>
            <person name="Sun Q."/>
        </authorList>
    </citation>
    <scope>NUCLEOTIDE SEQUENCE</scope>
    <source>
        <strain evidence="2">CWNU-1</strain>
    </source>
</reference>
<evidence type="ECO:0000313" key="2">
    <source>
        <dbReference type="EMBL" id="MCM2394103.1"/>
    </source>
</evidence>
<name>A0ABT0V3H2_9ACTN</name>
<evidence type="ECO:0000259" key="1">
    <source>
        <dbReference type="Pfam" id="PF07969"/>
    </source>
</evidence>
<dbReference type="SUPFAM" id="SSF51338">
    <property type="entry name" value="Composite domain of metallo-dependent hydrolases"/>
    <property type="match status" value="1"/>
</dbReference>
<protein>
    <submittedName>
        <fullName evidence="2">Amidohydrolase</fullName>
    </submittedName>
</protein>
<dbReference type="InterPro" id="IPR032466">
    <property type="entry name" value="Metal_Hydrolase"/>
</dbReference>
<keyword evidence="3" id="KW-1185">Reference proteome</keyword>
<organism evidence="2 3">
    <name type="scientific">Streptomyces albipurpureus</name>
    <dbReference type="NCBI Taxonomy" id="2897419"/>
    <lineage>
        <taxon>Bacteria</taxon>
        <taxon>Bacillati</taxon>
        <taxon>Actinomycetota</taxon>
        <taxon>Actinomycetes</taxon>
        <taxon>Kitasatosporales</taxon>
        <taxon>Streptomycetaceae</taxon>
        <taxon>Streptomyces</taxon>
    </lineage>
</organism>
<dbReference type="InterPro" id="IPR033932">
    <property type="entry name" value="YtcJ-like"/>
</dbReference>
<dbReference type="Proteomes" id="UP001431429">
    <property type="component" value="Unassembled WGS sequence"/>
</dbReference>
<dbReference type="PANTHER" id="PTHR22642">
    <property type="entry name" value="IMIDAZOLONEPROPIONASE"/>
    <property type="match status" value="1"/>
</dbReference>
<dbReference type="Gene3D" id="3.20.20.140">
    <property type="entry name" value="Metal-dependent hydrolases"/>
    <property type="match status" value="1"/>
</dbReference>
<sequence length="600" mass="64646">MSRPSAAQQGGGARTPAETVLVNANVLTVDADFSSARAVAVTGGRIVAVGTDEEVRGHIGPGTRVVDLDGKTVLPGFIDTHGHLGLFGQEKHLLNLDGAGSIAEICARIGELAAATPAGQAIVTTPVGDHPYFFRVPECLSDGRLPNRHDLDAVAPDHPVYITAPTNRVPNSAIFNTLALRTAGLLDGGSLADVLAGDGGEGVSVTADAYWLDGIEVVRERETGIPTGELRNMQPIYNPSRFYERITPFLPPTTFESIREGIRMMAPDFLARGTTTLLENHLTRPEELRAFAELDLPLRIFYAHEVDGSLSLDEAERLISTVAFSGKEGFGNDHLGLVGVSVGVDGPHWHGTGVSHQPYRGPDGTMINPDPLIPVDTYNAIIRLAAKHGVRVHTAATGTRAIQIVLDAFNAADKEFPIGDRRYVLEHCEFPSRSQIAEFARLGVVPTTTTNFLWGKVSEVFVDRLGGGEFSENGIPLRWWLDAGVPVCQETDWGPMNNMFTVWQSIARQSGLTGEVFGAHQSVTREEAIRLFTTHGAHALFKEDELGSVEVGKFADLIVLSDDPMTCPEDAIKDIDVLVTMIDGKAVLGDDVLAQHLENR</sequence>
<proteinExistence type="predicted"/>
<accession>A0ABT0V3H2</accession>
<dbReference type="PANTHER" id="PTHR22642:SF2">
    <property type="entry name" value="PROTEIN LONG AFTER FAR-RED 3"/>
    <property type="match status" value="1"/>
</dbReference>
<dbReference type="Gene3D" id="2.30.40.10">
    <property type="entry name" value="Urease, subunit C, domain 1"/>
    <property type="match status" value="1"/>
</dbReference>
<dbReference type="SUPFAM" id="SSF51556">
    <property type="entry name" value="Metallo-dependent hydrolases"/>
    <property type="match status" value="1"/>
</dbReference>
<dbReference type="Pfam" id="PF07969">
    <property type="entry name" value="Amidohydro_3"/>
    <property type="match status" value="1"/>
</dbReference>
<dbReference type="Gene3D" id="3.10.310.70">
    <property type="match status" value="1"/>
</dbReference>
<dbReference type="RefSeq" id="WP_250924383.1">
    <property type="nucleotide sequence ID" value="NZ_JAMQAW010000099.1"/>
</dbReference>
<dbReference type="InterPro" id="IPR013108">
    <property type="entry name" value="Amidohydro_3"/>
</dbReference>